<keyword evidence="1" id="KW-1133">Transmembrane helix</keyword>
<evidence type="ECO:0000313" key="3">
    <source>
        <dbReference type="Proteomes" id="UP000534783"/>
    </source>
</evidence>
<keyword evidence="1" id="KW-0472">Membrane</keyword>
<gene>
    <name evidence="2" type="ORF">MNODULE_13335</name>
</gene>
<organism evidence="2 3">
    <name type="scientific">Candidatus Manganitrophus noduliformans</name>
    <dbReference type="NCBI Taxonomy" id="2606439"/>
    <lineage>
        <taxon>Bacteria</taxon>
        <taxon>Pseudomonadati</taxon>
        <taxon>Nitrospirota</taxon>
        <taxon>Nitrospiria</taxon>
        <taxon>Candidatus Troglogloeales</taxon>
        <taxon>Candidatus Manganitrophaceae</taxon>
        <taxon>Candidatus Manganitrophus</taxon>
    </lineage>
</organism>
<keyword evidence="1" id="KW-0812">Transmembrane</keyword>
<proteinExistence type="predicted"/>
<evidence type="ECO:0008006" key="4">
    <source>
        <dbReference type="Google" id="ProtNLM"/>
    </source>
</evidence>
<evidence type="ECO:0000313" key="2">
    <source>
        <dbReference type="EMBL" id="NKE71724.1"/>
    </source>
</evidence>
<dbReference type="RefSeq" id="WP_168060621.1">
    <property type="nucleotide sequence ID" value="NZ_VTOW01000002.1"/>
</dbReference>
<sequence length="260" mass="28452">MENQQFNRQPHAALKLGFGMLAVFVLSLIIDPAAGRAMQLEGYGAWEGDSHGVGFGFYSVSLIGPLNERFAWIGKVEGSYLYYDFGSDDQQTDVTSPGAGLFAGGRLTAGATMAQLLAGVERRWDRKVERFAGGERRSDLDLQQGGVVQGMVDHSIGKRAVVNGFSSHSFKSRYSFGRLAVKLPVTRSGNWTDRLAVGLEAILQGNRDLLTRQGGGFIEIDVIPGRFSFGMKGGFKRTRFSEGEDQEGSYVGLQAYTRFR</sequence>
<comment type="caution">
    <text evidence="2">The sequence shown here is derived from an EMBL/GenBank/DDBJ whole genome shotgun (WGS) entry which is preliminary data.</text>
</comment>
<keyword evidence="3" id="KW-1185">Reference proteome</keyword>
<protein>
    <recommendedName>
        <fullName evidence="4">Cellulose biosynthesis protein BcsS</fullName>
    </recommendedName>
</protein>
<dbReference type="EMBL" id="VTOW01000002">
    <property type="protein sequence ID" value="NKE71724.1"/>
    <property type="molecule type" value="Genomic_DNA"/>
</dbReference>
<dbReference type="Pfam" id="PF17036">
    <property type="entry name" value="CBP_BcsS"/>
    <property type="match status" value="1"/>
</dbReference>
<reference evidence="2 3" key="1">
    <citation type="journal article" date="2020" name="Nature">
        <title>Bacterial chemolithoautotrophy via manganese oxidation.</title>
        <authorList>
            <person name="Yu H."/>
            <person name="Leadbetter J.R."/>
        </authorList>
    </citation>
    <scope>NUCLEOTIDE SEQUENCE [LARGE SCALE GENOMIC DNA]</scope>
    <source>
        <strain evidence="2 3">Mn-1</strain>
    </source>
</reference>
<dbReference type="InterPro" id="IPR031485">
    <property type="entry name" value="CBP_BcsS"/>
</dbReference>
<dbReference type="Proteomes" id="UP000534783">
    <property type="component" value="Unassembled WGS sequence"/>
</dbReference>
<dbReference type="AlphaFoldDB" id="A0A7X6IBS7"/>
<name>A0A7X6IBS7_9BACT</name>
<accession>A0A7X6IBS7</accession>
<evidence type="ECO:0000256" key="1">
    <source>
        <dbReference type="SAM" id="Phobius"/>
    </source>
</evidence>
<feature type="transmembrane region" description="Helical" evidence="1">
    <location>
        <begin position="12"/>
        <end position="30"/>
    </location>
</feature>